<dbReference type="InterPro" id="IPR033767">
    <property type="entry name" value="Tail_Gp11"/>
</dbReference>
<sequence>MARAATETEAANGALAEIGEPPIASLDEPRAAARVCKSRFHDVRDALLREADWNFATAWVVPGMDPTPARGPLKKRYVLPPDCVKVRFVEGLEEDEWALEASSVDPTSAPILGGILVTNAAAPNVCYTRIIQQPVLWDALFLTVFQKRLGAAAAPRIGRSQAIAGRLNGEAAALLKPAKRRDSQEKARTQLPRETSWLAARRGGRRPW</sequence>
<name>A0ABW0EZT6_9HYPH</name>
<dbReference type="Pfam" id="PF17212">
    <property type="entry name" value="Tube"/>
    <property type="match status" value="1"/>
</dbReference>
<evidence type="ECO:0000313" key="2">
    <source>
        <dbReference type="EMBL" id="MFC5291456.1"/>
    </source>
</evidence>
<dbReference type="RefSeq" id="WP_260349399.1">
    <property type="nucleotide sequence ID" value="NZ_JAOAOS010000015.1"/>
</dbReference>
<reference evidence="3" key="1">
    <citation type="journal article" date="2019" name="Int. J. Syst. Evol. Microbiol.">
        <title>The Global Catalogue of Microorganisms (GCM) 10K type strain sequencing project: providing services to taxonomists for standard genome sequencing and annotation.</title>
        <authorList>
            <consortium name="The Broad Institute Genomics Platform"/>
            <consortium name="The Broad Institute Genome Sequencing Center for Infectious Disease"/>
            <person name="Wu L."/>
            <person name="Ma J."/>
        </authorList>
    </citation>
    <scope>NUCLEOTIDE SEQUENCE [LARGE SCALE GENOMIC DNA]</scope>
    <source>
        <strain evidence="3">CGMCC 1.15643</strain>
    </source>
</reference>
<feature type="region of interest" description="Disordered" evidence="1">
    <location>
        <begin position="175"/>
        <end position="208"/>
    </location>
</feature>
<comment type="caution">
    <text evidence="2">The sequence shown here is derived from an EMBL/GenBank/DDBJ whole genome shotgun (WGS) entry which is preliminary data.</text>
</comment>
<protein>
    <submittedName>
        <fullName evidence="2">Uncharacterized protein</fullName>
    </submittedName>
</protein>
<organism evidence="2 3">
    <name type="scientific">Bosea minatitlanensis</name>
    <dbReference type="NCBI Taxonomy" id="128782"/>
    <lineage>
        <taxon>Bacteria</taxon>
        <taxon>Pseudomonadati</taxon>
        <taxon>Pseudomonadota</taxon>
        <taxon>Alphaproteobacteria</taxon>
        <taxon>Hyphomicrobiales</taxon>
        <taxon>Boseaceae</taxon>
        <taxon>Bosea</taxon>
    </lineage>
</organism>
<accession>A0ABW0EZT6</accession>
<evidence type="ECO:0000256" key="1">
    <source>
        <dbReference type="SAM" id="MobiDB-lite"/>
    </source>
</evidence>
<proteinExistence type="predicted"/>
<gene>
    <name evidence="2" type="ORF">ACFPK2_00450</name>
</gene>
<dbReference type="EMBL" id="JBHSLI010000001">
    <property type="protein sequence ID" value="MFC5291456.1"/>
    <property type="molecule type" value="Genomic_DNA"/>
</dbReference>
<keyword evidence="3" id="KW-1185">Reference proteome</keyword>
<dbReference type="Proteomes" id="UP001595976">
    <property type="component" value="Unassembled WGS sequence"/>
</dbReference>
<evidence type="ECO:0000313" key="3">
    <source>
        <dbReference type="Proteomes" id="UP001595976"/>
    </source>
</evidence>